<evidence type="ECO:0000256" key="1">
    <source>
        <dbReference type="ARBA" id="ARBA00004141"/>
    </source>
</evidence>
<dbReference type="InterPro" id="IPR000537">
    <property type="entry name" value="UbiA_prenyltransferase"/>
</dbReference>
<organism evidence="7 8">
    <name type="scientific">Kitasatospora griseola</name>
    <name type="common">Streptomyces griseolosporeus</name>
    <dbReference type="NCBI Taxonomy" id="2064"/>
    <lineage>
        <taxon>Bacteria</taxon>
        <taxon>Bacillati</taxon>
        <taxon>Actinomycetota</taxon>
        <taxon>Actinomycetes</taxon>
        <taxon>Kitasatosporales</taxon>
        <taxon>Streptomycetaceae</taxon>
        <taxon>Kitasatospora</taxon>
    </lineage>
</organism>
<keyword evidence="8" id="KW-1185">Reference proteome</keyword>
<evidence type="ECO:0000256" key="2">
    <source>
        <dbReference type="ARBA" id="ARBA00022679"/>
    </source>
</evidence>
<feature type="transmembrane region" description="Helical" evidence="6">
    <location>
        <begin position="151"/>
        <end position="169"/>
    </location>
</feature>
<comment type="caution">
    <text evidence="7">The sequence shown here is derived from an EMBL/GenBank/DDBJ whole genome shotgun (WGS) entry which is preliminary data.</text>
</comment>
<evidence type="ECO:0000313" key="7">
    <source>
        <dbReference type="EMBL" id="KIQ67098.1"/>
    </source>
</evidence>
<name>A0A0D0Q7K9_KITGR</name>
<dbReference type="CDD" id="cd13956">
    <property type="entry name" value="PT_UbiA"/>
    <property type="match status" value="1"/>
</dbReference>
<dbReference type="GO" id="GO:0016020">
    <property type="term" value="C:membrane"/>
    <property type="evidence" value="ECO:0007669"/>
    <property type="project" value="UniProtKB-SubCell"/>
</dbReference>
<dbReference type="RefSeq" id="WP_083462091.1">
    <property type="nucleotide sequence ID" value="NZ_JXZB01000001.1"/>
</dbReference>
<feature type="transmembrane region" description="Helical" evidence="6">
    <location>
        <begin position="127"/>
        <end position="145"/>
    </location>
</feature>
<dbReference type="GO" id="GO:0004659">
    <property type="term" value="F:prenyltransferase activity"/>
    <property type="evidence" value="ECO:0007669"/>
    <property type="project" value="InterPro"/>
</dbReference>
<keyword evidence="4 6" id="KW-1133">Transmembrane helix</keyword>
<dbReference type="PATRIC" id="fig|2064.6.peg.1521"/>
<keyword evidence="2 7" id="KW-0808">Transferase</keyword>
<dbReference type="GO" id="GO:0042371">
    <property type="term" value="P:vitamin K biosynthetic process"/>
    <property type="evidence" value="ECO:0007669"/>
    <property type="project" value="TreeGrafter"/>
</dbReference>
<reference evidence="7 8" key="1">
    <citation type="submission" date="2015-02" db="EMBL/GenBank/DDBJ databases">
        <title>Draft genome sequence of Kitasatospora griseola MF730-N6, a bafilomycin, terpentecin and satosporin producer.</title>
        <authorList>
            <person name="Arens J.C."/>
            <person name="Haltli B."/>
            <person name="Kerr R.G."/>
        </authorList>
    </citation>
    <scope>NUCLEOTIDE SEQUENCE [LARGE SCALE GENOMIC DNA]</scope>
    <source>
        <strain evidence="7 8">MF730-N6</strain>
    </source>
</reference>
<accession>A0A0D0Q7K9</accession>
<dbReference type="AlphaFoldDB" id="A0A0D0Q7K9"/>
<evidence type="ECO:0000313" key="8">
    <source>
        <dbReference type="Proteomes" id="UP000032066"/>
    </source>
</evidence>
<dbReference type="EMBL" id="JXZB01000001">
    <property type="protein sequence ID" value="KIQ67098.1"/>
    <property type="molecule type" value="Genomic_DNA"/>
</dbReference>
<sequence length="333" mass="34986">MEHVAVSAAAGAATARGTAPAAWRAYARLAKLDIYDYYLSVPLVAAMVVATGSDAGTGTGVGSTLAVLVLFLGGEVAMSAAMCTFDDVTGYRDGSDAVNYGPDAPARRLARKPLVAGTLTEPQAIRFGWATVAACVLFWLAAVALAPTRPAWAVAGVVTLAVCGFQYSWWLRISYNGFQEFFLAALGWLFVLPLYGLLTGRFDGFVAVQALVFGLGPLLFGVYSNTNDIPGDRAVGRRTVAVLASPRGNSWFVGGCSVLEAVLLVGSAVAGIAPWWFPLVMAPVTALRARQWVLGFVRGDILIARRLGIHLHRLCCALLMGVDLAVAVFGGGL</sequence>
<dbReference type="Proteomes" id="UP000032066">
    <property type="component" value="Unassembled WGS sequence"/>
</dbReference>
<dbReference type="GO" id="GO:0009234">
    <property type="term" value="P:menaquinone biosynthetic process"/>
    <property type="evidence" value="ECO:0007669"/>
    <property type="project" value="TreeGrafter"/>
</dbReference>
<dbReference type="Pfam" id="PF01040">
    <property type="entry name" value="UbiA"/>
    <property type="match status" value="1"/>
</dbReference>
<evidence type="ECO:0000256" key="6">
    <source>
        <dbReference type="SAM" id="Phobius"/>
    </source>
</evidence>
<keyword evidence="3 6" id="KW-0812">Transmembrane</keyword>
<dbReference type="PANTHER" id="PTHR13929:SF0">
    <property type="entry name" value="UBIA PRENYLTRANSFERASE DOMAIN-CONTAINING PROTEIN 1"/>
    <property type="match status" value="1"/>
</dbReference>
<dbReference type="STRING" id="2064.TR51_06950"/>
<dbReference type="PANTHER" id="PTHR13929">
    <property type="entry name" value="1,4-DIHYDROXY-2-NAPHTHOATE OCTAPRENYLTRANSFERASE"/>
    <property type="match status" value="1"/>
</dbReference>
<evidence type="ECO:0000256" key="5">
    <source>
        <dbReference type="ARBA" id="ARBA00023136"/>
    </source>
</evidence>
<protein>
    <submittedName>
        <fullName evidence="7">1,4-dihydroxy-2-naphthoate prenyltransferase</fullName>
    </submittedName>
</protein>
<feature type="transmembrane region" description="Helical" evidence="6">
    <location>
        <begin position="204"/>
        <end position="223"/>
    </location>
</feature>
<dbReference type="InterPro" id="IPR026046">
    <property type="entry name" value="UBIAD1"/>
</dbReference>
<feature type="transmembrane region" description="Helical" evidence="6">
    <location>
        <begin position="181"/>
        <end position="198"/>
    </location>
</feature>
<feature type="transmembrane region" description="Helical" evidence="6">
    <location>
        <begin position="43"/>
        <end position="72"/>
    </location>
</feature>
<proteinExistence type="predicted"/>
<evidence type="ECO:0000256" key="4">
    <source>
        <dbReference type="ARBA" id="ARBA00022989"/>
    </source>
</evidence>
<feature type="transmembrane region" description="Helical" evidence="6">
    <location>
        <begin position="251"/>
        <end position="277"/>
    </location>
</feature>
<evidence type="ECO:0000256" key="3">
    <source>
        <dbReference type="ARBA" id="ARBA00022692"/>
    </source>
</evidence>
<keyword evidence="5 6" id="KW-0472">Membrane</keyword>
<feature type="transmembrane region" description="Helical" evidence="6">
    <location>
        <begin position="314"/>
        <end position="332"/>
    </location>
</feature>
<comment type="subcellular location">
    <subcellularLocation>
        <location evidence="1">Membrane</location>
        <topology evidence="1">Multi-pass membrane protein</topology>
    </subcellularLocation>
</comment>
<gene>
    <name evidence="7" type="ORF">TR51_06950</name>
</gene>